<comment type="similarity">
    <text evidence="2">Belongs to the prokaryotic sulfate-binding protein family.</text>
</comment>
<keyword evidence="4 6" id="KW-0732">Signal</keyword>
<evidence type="ECO:0000256" key="1">
    <source>
        <dbReference type="ARBA" id="ARBA00004418"/>
    </source>
</evidence>
<feature type="chain" id="PRO_5046647312" evidence="6">
    <location>
        <begin position="24"/>
        <end position="360"/>
    </location>
</feature>
<keyword evidence="5" id="KW-0574">Periplasm</keyword>
<dbReference type="EMBL" id="BAAAPY010000005">
    <property type="protein sequence ID" value="GAA2078021.1"/>
    <property type="molecule type" value="Genomic_DNA"/>
</dbReference>
<sequence length="360" mass="37126">MSTTTTRRMRTAAALAAATALLAACGGGGASGDDTISIVGFAVPEAANAAIADEFSDTESGAGVGFRTSYGASGDQSRAVVDGLDADYVHLSVATDVERLVDAGLVEETWDDAENKGIVSTSIVVLGVRDGNPKNIQGWDDLIRDDVEIVTPNPASSGAARWNALAAWGHVTENGGSEEEAAQFLDDLFANVVSLTNSGRDATQSFLGGTGDVLLAYENEAILAAQNGNGFEYVIPETTLLIENPGAVLTEAAPITDDWLEFVLSPEGGQRQFALNGFRPLNLDDPGVVDLSEVGLEASDIEGAADADDPFPAVTNLLTLEDNFGGPGWGGIVDQLFADGSEGEAGVVTQAIEKSGKATQ</sequence>
<comment type="caution">
    <text evidence="7">The sequence shown here is derived from an EMBL/GenBank/DDBJ whole genome shotgun (WGS) entry which is preliminary data.</text>
</comment>
<dbReference type="PANTHER" id="PTHR30368:SF2">
    <property type="entry name" value="SULFATE-BINDING PROTEIN"/>
    <property type="match status" value="1"/>
</dbReference>
<dbReference type="InterPro" id="IPR005669">
    <property type="entry name" value="Thiosulph/SO4-bd"/>
</dbReference>
<keyword evidence="3" id="KW-0813">Transport</keyword>
<dbReference type="Pfam" id="PF13531">
    <property type="entry name" value="SBP_bac_11"/>
    <property type="match status" value="1"/>
</dbReference>
<evidence type="ECO:0000256" key="6">
    <source>
        <dbReference type="SAM" id="SignalP"/>
    </source>
</evidence>
<dbReference type="Proteomes" id="UP001501480">
    <property type="component" value="Unassembled WGS sequence"/>
</dbReference>
<dbReference type="PROSITE" id="PS51257">
    <property type="entry name" value="PROKAR_LIPOPROTEIN"/>
    <property type="match status" value="1"/>
</dbReference>
<comment type="subcellular location">
    <subcellularLocation>
        <location evidence="1">Periplasm</location>
    </subcellularLocation>
</comment>
<protein>
    <submittedName>
        <fullName evidence="7">Sulfate ABC transporter substrate-binding protein</fullName>
    </submittedName>
</protein>
<dbReference type="RefSeq" id="WP_344327012.1">
    <property type="nucleotide sequence ID" value="NZ_BAAAPY010000005.1"/>
</dbReference>
<dbReference type="Gene3D" id="3.40.190.10">
    <property type="entry name" value="Periplasmic binding protein-like II"/>
    <property type="match status" value="2"/>
</dbReference>
<evidence type="ECO:0000256" key="4">
    <source>
        <dbReference type="ARBA" id="ARBA00022729"/>
    </source>
</evidence>
<evidence type="ECO:0000313" key="8">
    <source>
        <dbReference type="Proteomes" id="UP001501480"/>
    </source>
</evidence>
<proteinExistence type="inferred from homology"/>
<organism evidence="7 8">
    <name type="scientific">Aeromicrobium halocynthiae</name>
    <dbReference type="NCBI Taxonomy" id="560557"/>
    <lineage>
        <taxon>Bacteria</taxon>
        <taxon>Bacillati</taxon>
        <taxon>Actinomycetota</taxon>
        <taxon>Actinomycetes</taxon>
        <taxon>Propionibacteriales</taxon>
        <taxon>Nocardioidaceae</taxon>
        <taxon>Aeromicrobium</taxon>
    </lineage>
</organism>
<dbReference type="SUPFAM" id="SSF53850">
    <property type="entry name" value="Periplasmic binding protein-like II"/>
    <property type="match status" value="1"/>
</dbReference>
<dbReference type="PANTHER" id="PTHR30368">
    <property type="entry name" value="SULFATE-BINDING PROTEIN"/>
    <property type="match status" value="1"/>
</dbReference>
<keyword evidence="8" id="KW-1185">Reference proteome</keyword>
<dbReference type="NCBIfam" id="TIGR00971">
    <property type="entry name" value="3a0106s03"/>
    <property type="match status" value="1"/>
</dbReference>
<name>A0ABN2VZ62_9ACTN</name>
<accession>A0ABN2VZ62</accession>
<reference evidence="7 8" key="1">
    <citation type="journal article" date="2019" name="Int. J. Syst. Evol. Microbiol.">
        <title>The Global Catalogue of Microorganisms (GCM) 10K type strain sequencing project: providing services to taxonomists for standard genome sequencing and annotation.</title>
        <authorList>
            <consortium name="The Broad Institute Genomics Platform"/>
            <consortium name="The Broad Institute Genome Sequencing Center for Infectious Disease"/>
            <person name="Wu L."/>
            <person name="Ma J."/>
        </authorList>
    </citation>
    <scope>NUCLEOTIDE SEQUENCE [LARGE SCALE GENOMIC DNA]</scope>
    <source>
        <strain evidence="7 8">JCM 15749</strain>
    </source>
</reference>
<evidence type="ECO:0000256" key="5">
    <source>
        <dbReference type="ARBA" id="ARBA00022764"/>
    </source>
</evidence>
<evidence type="ECO:0000256" key="2">
    <source>
        <dbReference type="ARBA" id="ARBA00006099"/>
    </source>
</evidence>
<evidence type="ECO:0000256" key="3">
    <source>
        <dbReference type="ARBA" id="ARBA00022448"/>
    </source>
</evidence>
<gene>
    <name evidence="7" type="ORF">GCM10009821_17190</name>
</gene>
<feature type="signal peptide" evidence="6">
    <location>
        <begin position="1"/>
        <end position="23"/>
    </location>
</feature>
<evidence type="ECO:0000313" key="7">
    <source>
        <dbReference type="EMBL" id="GAA2078021.1"/>
    </source>
</evidence>